<evidence type="ECO:0000313" key="3">
    <source>
        <dbReference type="EMBL" id="THF77999.1"/>
    </source>
</evidence>
<feature type="domain" description="AMP-binding enzyme C-terminal" evidence="2">
    <location>
        <begin position="419"/>
        <end position="489"/>
    </location>
</feature>
<evidence type="ECO:0000259" key="2">
    <source>
        <dbReference type="Pfam" id="PF13193"/>
    </source>
</evidence>
<dbReference type="InterPro" id="IPR042099">
    <property type="entry name" value="ANL_N_sf"/>
</dbReference>
<dbReference type="SUPFAM" id="SSF56801">
    <property type="entry name" value="Acetyl-CoA synthetase-like"/>
    <property type="match status" value="1"/>
</dbReference>
<gene>
    <name evidence="3" type="ORF">E6C55_14940</name>
</gene>
<dbReference type="EMBL" id="SSOB01000017">
    <property type="protein sequence ID" value="THF77999.1"/>
    <property type="molecule type" value="Genomic_DNA"/>
</dbReference>
<dbReference type="Gene3D" id="3.40.50.12780">
    <property type="entry name" value="N-terminal domain of ligase-like"/>
    <property type="match status" value="1"/>
</dbReference>
<name>A0A4S4BSI4_9BACL</name>
<dbReference type="InterPro" id="IPR000873">
    <property type="entry name" value="AMP-dep_synth/lig_dom"/>
</dbReference>
<organism evidence="3 4">
    <name type="scientific">Cohnella fermenti</name>
    <dbReference type="NCBI Taxonomy" id="2565925"/>
    <lineage>
        <taxon>Bacteria</taxon>
        <taxon>Bacillati</taxon>
        <taxon>Bacillota</taxon>
        <taxon>Bacilli</taxon>
        <taxon>Bacillales</taxon>
        <taxon>Paenibacillaceae</taxon>
        <taxon>Cohnella</taxon>
    </lineage>
</organism>
<dbReference type="Gene3D" id="3.40.50.980">
    <property type="match status" value="1"/>
</dbReference>
<proteinExistence type="predicted"/>
<dbReference type="Proteomes" id="UP000310636">
    <property type="component" value="Unassembled WGS sequence"/>
</dbReference>
<dbReference type="OrthoDB" id="9765680at2"/>
<dbReference type="Pfam" id="PF00501">
    <property type="entry name" value="AMP-binding"/>
    <property type="match status" value="2"/>
</dbReference>
<keyword evidence="3" id="KW-0436">Ligase</keyword>
<dbReference type="RefSeq" id="WP_136370610.1">
    <property type="nucleotide sequence ID" value="NZ_SSOB01000017.1"/>
</dbReference>
<evidence type="ECO:0000259" key="1">
    <source>
        <dbReference type="Pfam" id="PF00501"/>
    </source>
</evidence>
<dbReference type="PROSITE" id="PS00455">
    <property type="entry name" value="AMP_BINDING"/>
    <property type="match status" value="1"/>
</dbReference>
<dbReference type="AlphaFoldDB" id="A0A4S4BSI4"/>
<dbReference type="PANTHER" id="PTHR43767:SF1">
    <property type="entry name" value="NONRIBOSOMAL PEPTIDE SYNTHASE PES1 (EUROFUNG)-RELATED"/>
    <property type="match status" value="1"/>
</dbReference>
<comment type="caution">
    <text evidence="3">The sequence shown here is derived from an EMBL/GenBank/DDBJ whole genome shotgun (WGS) entry which is preliminary data.</text>
</comment>
<dbReference type="Gene3D" id="3.30.300.30">
    <property type="match status" value="1"/>
</dbReference>
<dbReference type="GO" id="GO:0016878">
    <property type="term" value="F:acid-thiol ligase activity"/>
    <property type="evidence" value="ECO:0007669"/>
    <property type="project" value="UniProtKB-ARBA"/>
</dbReference>
<dbReference type="InterPro" id="IPR045851">
    <property type="entry name" value="AMP-bd_C_sf"/>
</dbReference>
<accession>A0A4S4BSI4</accession>
<dbReference type="PANTHER" id="PTHR43767">
    <property type="entry name" value="LONG-CHAIN-FATTY-ACID--COA LIGASE"/>
    <property type="match status" value="1"/>
</dbReference>
<evidence type="ECO:0000313" key="4">
    <source>
        <dbReference type="Proteomes" id="UP000310636"/>
    </source>
</evidence>
<keyword evidence="4" id="KW-1185">Reference proteome</keyword>
<dbReference type="InterPro" id="IPR020845">
    <property type="entry name" value="AMP-binding_CS"/>
</dbReference>
<feature type="domain" description="AMP-dependent synthetase/ligase" evidence="1">
    <location>
        <begin position="49"/>
        <end position="300"/>
    </location>
</feature>
<dbReference type="Pfam" id="PF13193">
    <property type="entry name" value="AMP-binding_C"/>
    <property type="match status" value="1"/>
</dbReference>
<sequence>MELGDKTAEIWESKAPEGIRLQEWWSRFPPLREPSEDPPDGNAANLLVRAARERPSDPAYSFEGRTCSYARLLGRCFRFANGLRSIGVKRGERVAIYLPTVPAAIEAYYGVLLAGGVAVPIHELCEPEEAARRTAETGAAAVIASRSLLRDRGLFHEAVGTIKIILIEERRGRWKGQEAVEAAWSGLRRRVGKGDVGLVHGIALLGAAQAHGEAEEAAAGDLAVIQYSSGTTGPAKGALFTHGSIAAGAVRQAYWIGGVNAEEEPIGRATPLLHPEGLASLNAAAARTGCVALASGSSDATKERTSGRYSLAEAASLALALPPRGKRRDGALGFPLPGVEARVVGTGSLDEMPPGEVGELIVRGAQIAFGYWKKGTPPERQDWIRTGDLVSRDEAGCFYWGDRAFHRFATERGMITPGEMEKIIAAHPAVAKACVGRTQAPGGEAIVRIILRRGRIASAVQLERWCRDRLGAGGTPIRCEFVDALPLTPWGEPLKRELQTTATATAEAEVADQEAVYATV</sequence>
<feature type="domain" description="AMP-dependent synthetase/ligase" evidence="1">
    <location>
        <begin position="309"/>
        <end position="372"/>
    </location>
</feature>
<protein>
    <submittedName>
        <fullName evidence="3">Long-chain fatty acid--CoA ligase</fullName>
    </submittedName>
</protein>
<reference evidence="3 4" key="1">
    <citation type="submission" date="2019-04" db="EMBL/GenBank/DDBJ databases">
        <title>Cohnella sp. nov. isolated from preserved vegetables.</title>
        <authorList>
            <person name="Lin S.-Y."/>
            <person name="Hung M.-H."/>
            <person name="Young C.-C."/>
        </authorList>
    </citation>
    <scope>NUCLEOTIDE SEQUENCE [LARGE SCALE GENOMIC DNA]</scope>
    <source>
        <strain evidence="3 4">CC-MHH1044</strain>
    </source>
</reference>
<dbReference type="InterPro" id="IPR025110">
    <property type="entry name" value="AMP-bd_C"/>
</dbReference>
<dbReference type="InterPro" id="IPR050237">
    <property type="entry name" value="ATP-dep_AMP-bd_enzyme"/>
</dbReference>